<sequence length="219" mass="24175">MTVDLLLLIGGLAVLDMLSPATIGVTVYLLLNDKEKRTSRIFIYLLTVAGFYFIVGVSLMLGISTLLESVSTIFQNQTISWIIFIIGAILFIASFYVPANKYANLPSPKSNRLISIIILGLSTSLIEVGTAFPYFAAIGILSTTTTLSSMEWVSILAGYNLIMVLPPLLLYLIYIVCGRWMDKPLTNLRERMVKNSGSALSWIMCIVGIILIFNSLDYL</sequence>
<dbReference type="RefSeq" id="WP_198767403.1">
    <property type="nucleotide sequence ID" value="NZ_JAEACF010000001.1"/>
</dbReference>
<proteinExistence type="predicted"/>
<name>A0ABV2LI96_9BACL</name>
<keyword evidence="1" id="KW-0812">Transmembrane</keyword>
<feature type="transmembrane region" description="Helical" evidence="1">
    <location>
        <begin position="156"/>
        <end position="177"/>
    </location>
</feature>
<protein>
    <submittedName>
        <fullName evidence="2">Membrane protein</fullName>
    </submittedName>
</protein>
<comment type="caution">
    <text evidence="2">The sequence shown here is derived from an EMBL/GenBank/DDBJ whole genome shotgun (WGS) entry which is preliminary data.</text>
</comment>
<organism evidence="2 3">
    <name type="scientific">Fictibacillus halophilus</name>
    <dbReference type="NCBI Taxonomy" id="1610490"/>
    <lineage>
        <taxon>Bacteria</taxon>
        <taxon>Bacillati</taxon>
        <taxon>Bacillota</taxon>
        <taxon>Bacilli</taxon>
        <taxon>Bacillales</taxon>
        <taxon>Fictibacillaceae</taxon>
        <taxon>Fictibacillus</taxon>
    </lineage>
</organism>
<accession>A0ABV2LI96</accession>
<feature type="transmembrane region" description="Helical" evidence="1">
    <location>
        <begin position="6"/>
        <end position="31"/>
    </location>
</feature>
<dbReference type="Proteomes" id="UP001549097">
    <property type="component" value="Unassembled WGS sequence"/>
</dbReference>
<keyword evidence="1" id="KW-1133">Transmembrane helix</keyword>
<keyword evidence="3" id="KW-1185">Reference proteome</keyword>
<keyword evidence="1" id="KW-0472">Membrane</keyword>
<evidence type="ECO:0000313" key="3">
    <source>
        <dbReference type="Proteomes" id="UP001549097"/>
    </source>
</evidence>
<feature type="transmembrane region" description="Helical" evidence="1">
    <location>
        <begin position="198"/>
        <end position="216"/>
    </location>
</feature>
<dbReference type="InterPro" id="IPR021315">
    <property type="entry name" value="Gap/Sap"/>
</dbReference>
<dbReference type="EMBL" id="JBEPMP010000001">
    <property type="protein sequence ID" value="MET3728284.1"/>
    <property type="molecule type" value="Genomic_DNA"/>
</dbReference>
<evidence type="ECO:0000256" key="1">
    <source>
        <dbReference type="SAM" id="Phobius"/>
    </source>
</evidence>
<feature type="transmembrane region" description="Helical" evidence="1">
    <location>
        <begin position="79"/>
        <end position="99"/>
    </location>
</feature>
<feature type="transmembrane region" description="Helical" evidence="1">
    <location>
        <begin position="43"/>
        <end position="67"/>
    </location>
</feature>
<feature type="transmembrane region" description="Helical" evidence="1">
    <location>
        <begin position="111"/>
        <end position="136"/>
    </location>
</feature>
<reference evidence="2 3" key="1">
    <citation type="submission" date="2024-06" db="EMBL/GenBank/DDBJ databases">
        <title>Genomic Encyclopedia of Type Strains, Phase IV (KMG-IV): sequencing the most valuable type-strain genomes for metagenomic binning, comparative biology and taxonomic classification.</title>
        <authorList>
            <person name="Goeker M."/>
        </authorList>
    </citation>
    <scope>NUCLEOTIDE SEQUENCE [LARGE SCALE GENOMIC DNA]</scope>
    <source>
        <strain evidence="2 3">DSM 100124</strain>
    </source>
</reference>
<evidence type="ECO:0000313" key="2">
    <source>
        <dbReference type="EMBL" id="MET3728284.1"/>
    </source>
</evidence>
<dbReference type="Pfam" id="PF11139">
    <property type="entry name" value="SfLAP"/>
    <property type="match status" value="1"/>
</dbReference>
<gene>
    <name evidence="2" type="ORF">ABID52_001865</name>
</gene>